<organism evidence="1 2">
    <name type="scientific">Spiroplasma poulsonii</name>
    <dbReference type="NCBI Taxonomy" id="2138"/>
    <lineage>
        <taxon>Bacteria</taxon>
        <taxon>Bacillati</taxon>
        <taxon>Mycoplasmatota</taxon>
        <taxon>Mollicutes</taxon>
        <taxon>Entomoplasmatales</taxon>
        <taxon>Spiroplasmataceae</taxon>
        <taxon>Spiroplasma</taxon>
    </lineage>
</organism>
<dbReference type="AlphaFoldDB" id="A0A2P6FD36"/>
<comment type="caution">
    <text evidence="1">The sequence shown here is derived from an EMBL/GenBank/DDBJ whole genome shotgun (WGS) entry which is preliminary data.</text>
</comment>
<reference evidence="1 2" key="1">
    <citation type="journal article" date="2015" name="MBio">
        <title>Genome sequence of the Drosophila melanogaster male-killing Spiroplasma strain MSRO endosymbiont.</title>
        <authorList>
            <person name="Paredes J.C."/>
            <person name="Herren J.K."/>
            <person name="Schupfer F."/>
            <person name="Marin R."/>
            <person name="Claverol S."/>
            <person name="Kuo C.H."/>
            <person name="Lemaitre B."/>
            <person name="Beven L."/>
        </authorList>
    </citation>
    <scope>NUCLEOTIDE SEQUENCE [LARGE SCALE GENOMIC DNA]</scope>
    <source>
        <strain evidence="1 2">MSRO</strain>
    </source>
</reference>
<keyword evidence="2" id="KW-1185">Reference proteome</keyword>
<gene>
    <name evidence="1" type="ORF">SMSRO_SF011930</name>
</gene>
<accession>A0A2P6FD36</accession>
<protein>
    <submittedName>
        <fullName evidence="1">Uncharacterized protein</fullName>
    </submittedName>
</protein>
<proteinExistence type="predicted"/>
<evidence type="ECO:0000313" key="1">
    <source>
        <dbReference type="EMBL" id="PQM31370.1"/>
    </source>
</evidence>
<dbReference type="Proteomes" id="UP000031565">
    <property type="component" value="Unassembled WGS sequence"/>
</dbReference>
<sequence>MGDMKKVIDYWDDYDPNEFDPAKRPTSIVKTNADEIRLERNIVNNVETTDDYETFSYYNNKFNVNQNQDDEVFNESNSYDELATDEELESLSNRSEKIVEIDQSEELNDLDELNLNNENRFVPLDENDTLEPVLNVNQIYDRWQKSKTNLVTRKLDVLRNRVQEPRVEGRRKYSFLVPETLEELLNKPAKVVLDATPRAGGDEIYSEKKYFNNADLLLKVQGEDAVKPKCNDLGTNPNHENLTFTEENITTILDENAINHNPALSDILKNAKKNIAISKEEAIFIDENDVLDPDHLSYEQRLRLLKLAADPNNEERKKLLQMKLNNGSLSSLSEIVKKQLQRINAGEIELTEEKNQK</sequence>
<dbReference type="EMBL" id="JTLV02000001">
    <property type="protein sequence ID" value="PQM31370.1"/>
    <property type="molecule type" value="Genomic_DNA"/>
</dbReference>
<name>A0A2P6FD36_9MOLU</name>
<dbReference type="RefSeq" id="WP_040093510.1">
    <property type="nucleotide sequence ID" value="NZ_CM020866.1"/>
</dbReference>
<dbReference type="OrthoDB" id="390262at2"/>
<evidence type="ECO:0000313" key="2">
    <source>
        <dbReference type="Proteomes" id="UP000031565"/>
    </source>
</evidence>